<comment type="caution">
    <text evidence="2">The sequence shown here is derived from an EMBL/GenBank/DDBJ whole genome shotgun (WGS) entry which is preliminary data.</text>
</comment>
<gene>
    <name evidence="2" type="ORF">OPKNFCMD_3781</name>
</gene>
<protein>
    <submittedName>
        <fullName evidence="2">Uncharacterized protein</fullName>
    </submittedName>
</protein>
<keyword evidence="1" id="KW-0812">Transmembrane</keyword>
<keyword evidence="1" id="KW-0472">Membrane</keyword>
<reference evidence="2" key="2">
    <citation type="submission" date="2021-08" db="EMBL/GenBank/DDBJ databases">
        <authorList>
            <person name="Tani A."/>
            <person name="Ola A."/>
            <person name="Ogura Y."/>
            <person name="Katsura K."/>
            <person name="Hayashi T."/>
        </authorList>
    </citation>
    <scope>NUCLEOTIDE SEQUENCE</scope>
    <source>
        <strain evidence="2">KCTC 52305</strain>
    </source>
</reference>
<sequence length="288" mass="29933">MQDQKDGAGAPANAAAPGAAALLKDAVAAARAAAPARRAFRLRLKPPVIAGLLGALCLGAFGGGAAAALFGRHPGPAQPAVSRAEWKTLAARIEAGSSDAARLVTDVKLLRDRSAEAHEASERGRTEAGARLGQIAERLERLQRLETELGGKVAALGERLDHADREQAARLAALADRLEKRPAPAQGPAPVAALPAPKPVAAAEPALTGSLPDRPEAKARPAAPGTIEGWVLRDVYDGVAMIENRNRRLLEISPGDSLPGAGRIEAIERRGRTWVVVTSKGLITTQAW</sequence>
<dbReference type="EMBL" id="BPQH01000011">
    <property type="protein sequence ID" value="GJD51030.1"/>
    <property type="molecule type" value="Genomic_DNA"/>
</dbReference>
<name>A0ABQ4R030_9HYPH</name>
<reference evidence="2" key="1">
    <citation type="journal article" date="2021" name="Front. Microbiol.">
        <title>Comprehensive Comparative Genomics and Phenotyping of Methylobacterium Species.</title>
        <authorList>
            <person name="Alessa O."/>
            <person name="Ogura Y."/>
            <person name="Fujitani Y."/>
            <person name="Takami H."/>
            <person name="Hayashi T."/>
            <person name="Sahin N."/>
            <person name="Tani A."/>
        </authorList>
    </citation>
    <scope>NUCLEOTIDE SEQUENCE</scope>
    <source>
        <strain evidence="2">KCTC 52305</strain>
    </source>
</reference>
<organism evidence="2 3">
    <name type="scientific">Methylobacterium crusticola</name>
    <dbReference type="NCBI Taxonomy" id="1697972"/>
    <lineage>
        <taxon>Bacteria</taxon>
        <taxon>Pseudomonadati</taxon>
        <taxon>Pseudomonadota</taxon>
        <taxon>Alphaproteobacteria</taxon>
        <taxon>Hyphomicrobiales</taxon>
        <taxon>Methylobacteriaceae</taxon>
        <taxon>Methylobacterium</taxon>
    </lineage>
</organism>
<feature type="transmembrane region" description="Helical" evidence="1">
    <location>
        <begin position="48"/>
        <end position="70"/>
    </location>
</feature>
<keyword evidence="1" id="KW-1133">Transmembrane helix</keyword>
<evidence type="ECO:0000313" key="3">
    <source>
        <dbReference type="Proteomes" id="UP001055167"/>
    </source>
</evidence>
<accession>A0ABQ4R030</accession>
<proteinExistence type="predicted"/>
<evidence type="ECO:0000313" key="2">
    <source>
        <dbReference type="EMBL" id="GJD51030.1"/>
    </source>
</evidence>
<dbReference type="RefSeq" id="WP_128564729.1">
    <property type="nucleotide sequence ID" value="NZ_BPQH01000011.1"/>
</dbReference>
<dbReference type="Proteomes" id="UP001055167">
    <property type="component" value="Unassembled WGS sequence"/>
</dbReference>
<keyword evidence="3" id="KW-1185">Reference proteome</keyword>
<evidence type="ECO:0000256" key="1">
    <source>
        <dbReference type="SAM" id="Phobius"/>
    </source>
</evidence>